<proteinExistence type="predicted"/>
<reference evidence="2 3" key="1">
    <citation type="submission" date="2023-03" db="EMBL/GenBank/DDBJ databases">
        <title>Muricauda XX sp. nov. and Muricauda XXX sp. nov., two novel species isolated from Okinawa Trough.</title>
        <authorList>
            <person name="Cao W."/>
            <person name="Deng X."/>
        </authorList>
    </citation>
    <scope>NUCLEOTIDE SEQUENCE [LARGE SCALE GENOMIC DNA]</scope>
    <source>
        <strain evidence="2 3">334s03</strain>
    </source>
</reference>
<keyword evidence="1" id="KW-1133">Transmembrane helix</keyword>
<organism evidence="2 3">
    <name type="scientific">Flagellimonas yonaguniensis</name>
    <dbReference type="NCBI Taxonomy" id="3031325"/>
    <lineage>
        <taxon>Bacteria</taxon>
        <taxon>Pseudomonadati</taxon>
        <taxon>Bacteroidota</taxon>
        <taxon>Flavobacteriia</taxon>
        <taxon>Flavobacteriales</taxon>
        <taxon>Flavobacteriaceae</taxon>
        <taxon>Flagellimonas</taxon>
    </lineage>
</organism>
<protein>
    <submittedName>
        <fullName evidence="2">DUF4345 domain-containing protein</fullName>
    </submittedName>
</protein>
<evidence type="ECO:0000313" key="3">
    <source>
        <dbReference type="Proteomes" id="UP001221366"/>
    </source>
</evidence>
<dbReference type="RefSeq" id="WP_275616306.1">
    <property type="nucleotide sequence ID" value="NZ_JARFVB010000008.1"/>
</dbReference>
<dbReference type="Pfam" id="PF14248">
    <property type="entry name" value="DUF4345"/>
    <property type="match status" value="1"/>
</dbReference>
<keyword evidence="1" id="KW-0812">Transmembrane</keyword>
<dbReference type="InterPro" id="IPR025597">
    <property type="entry name" value="DUF4345"/>
</dbReference>
<feature type="transmembrane region" description="Helical" evidence="1">
    <location>
        <begin position="70"/>
        <end position="88"/>
    </location>
</feature>
<comment type="caution">
    <text evidence="2">The sequence shown here is derived from an EMBL/GenBank/DDBJ whole genome shotgun (WGS) entry which is preliminary data.</text>
</comment>
<dbReference type="EMBL" id="JARFVB010000008">
    <property type="protein sequence ID" value="MDF0717151.1"/>
    <property type="molecule type" value="Genomic_DNA"/>
</dbReference>
<keyword evidence="3" id="KW-1185">Reference proteome</keyword>
<evidence type="ECO:0000256" key="1">
    <source>
        <dbReference type="SAM" id="Phobius"/>
    </source>
</evidence>
<feature type="transmembrane region" description="Helical" evidence="1">
    <location>
        <begin position="46"/>
        <end position="64"/>
    </location>
</feature>
<name>A0ABT5Y124_9FLAO</name>
<sequence>MNRKNLQLIVSSIVSITVGSIYGIFPHVVFARITGFEIQSLELSNVFRAIMGLYIAFGFFFIVATRNPKYWVTATLLSILFTGGLAFGRVASTMIDGVSMIFTVALIIEFTIMFWGIGNLIKYDGSFMSNPQ</sequence>
<gene>
    <name evidence="2" type="ORF">PY092_13390</name>
</gene>
<keyword evidence="1" id="KW-0472">Membrane</keyword>
<dbReference type="Proteomes" id="UP001221366">
    <property type="component" value="Unassembled WGS sequence"/>
</dbReference>
<feature type="transmembrane region" description="Helical" evidence="1">
    <location>
        <begin position="6"/>
        <end position="25"/>
    </location>
</feature>
<accession>A0ABT5Y124</accession>
<evidence type="ECO:0000313" key="2">
    <source>
        <dbReference type="EMBL" id="MDF0717151.1"/>
    </source>
</evidence>
<feature type="transmembrane region" description="Helical" evidence="1">
    <location>
        <begin position="100"/>
        <end position="121"/>
    </location>
</feature>